<evidence type="ECO:0000256" key="2">
    <source>
        <dbReference type="ARBA" id="ARBA00007759"/>
    </source>
</evidence>
<comment type="similarity">
    <text evidence="2">Belongs to the EccE family.</text>
</comment>
<name>A0A4R8S2G9_9MYCO</name>
<keyword evidence="3" id="KW-1003">Cell membrane</keyword>
<evidence type="ECO:0000256" key="5">
    <source>
        <dbReference type="ARBA" id="ARBA00022989"/>
    </source>
</evidence>
<dbReference type="RefSeq" id="WP_134072944.1">
    <property type="nucleotide sequence ID" value="NZ_PECH01000009.1"/>
</dbReference>
<dbReference type="InterPro" id="IPR050051">
    <property type="entry name" value="EccE_dom"/>
</dbReference>
<protein>
    <submittedName>
        <fullName evidence="9">ESX-1 secretion system protein EccE1</fullName>
    </submittedName>
</protein>
<keyword evidence="5 7" id="KW-1133">Transmembrane helix</keyword>
<accession>A0A4R8S2G9</accession>
<dbReference type="GO" id="GO:0005886">
    <property type="term" value="C:plasma membrane"/>
    <property type="evidence" value="ECO:0007669"/>
    <property type="project" value="UniProtKB-SubCell"/>
</dbReference>
<dbReference type="NCBIfam" id="TIGR03923">
    <property type="entry name" value="T7SS_EccE"/>
    <property type="match status" value="1"/>
</dbReference>
<feature type="domain" description="Type VII secretion system protein EccE" evidence="8">
    <location>
        <begin position="179"/>
        <end position="275"/>
    </location>
</feature>
<evidence type="ECO:0000256" key="6">
    <source>
        <dbReference type="ARBA" id="ARBA00023136"/>
    </source>
</evidence>
<evidence type="ECO:0000256" key="1">
    <source>
        <dbReference type="ARBA" id="ARBA00004236"/>
    </source>
</evidence>
<dbReference type="Pfam" id="PF11203">
    <property type="entry name" value="EccE"/>
    <property type="match status" value="1"/>
</dbReference>
<comment type="subcellular location">
    <subcellularLocation>
        <location evidence="1">Cell membrane</location>
    </subcellularLocation>
</comment>
<evidence type="ECO:0000256" key="3">
    <source>
        <dbReference type="ARBA" id="ARBA00022475"/>
    </source>
</evidence>
<sequence>MEIGAQRVLPLWDLVLLQVLIAAGLTIALLAGFPGWQGAAVGLVVALVLVVRGRGTTLPRLVGLRLRFLLERRKRGRKHAGPAEPFDVPASDGTLIGFRWDGRTLLSLLKIDENPQAMTVMEPGVTVSGAIVPVDALVECLRQFDITLDSIDVLSQGARSHGHTEMAAVYDAVLGPLPAIAQRTVWVAIRFDPSRCAEAVRRRGGGREGILRAATTATRRVANRLTEAGLGSRVQTASEIGQAVNQLSDGVNLASVEETWRTCQEGRFKLRSFAIKPAMLTTAGLGLVWTIPSYSTTVCLSLRRDADEVTQVRGLARFDTHDRARIHLRGLNHLRGFQYSALASSLPVPQPPRKINSWAYAAADGAVDNIAVPASGCGQVIGADEHGRAVALPLFGSQINRVEIVGTLHLAQLAVLRSLALGARVRVHSHRPRLWHGMIKEVDDHDLLWVADTNRRTMQAGSDRNYTVEVFDGVVEQSVRIGVTAMVITPPNSAVSPNADVALELLDAEADVVKVSTRAGSSVVTMVATDEEVRYIRDSFAAERSGAKAGQAHGL</sequence>
<dbReference type="Proteomes" id="UP000295117">
    <property type="component" value="Unassembled WGS sequence"/>
</dbReference>
<dbReference type="InterPro" id="IPR021368">
    <property type="entry name" value="T7SS_EccE"/>
</dbReference>
<evidence type="ECO:0000256" key="7">
    <source>
        <dbReference type="SAM" id="Phobius"/>
    </source>
</evidence>
<proteinExistence type="inferred from homology"/>
<keyword evidence="6 7" id="KW-0472">Membrane</keyword>
<evidence type="ECO:0000313" key="10">
    <source>
        <dbReference type="Proteomes" id="UP000295117"/>
    </source>
</evidence>
<gene>
    <name evidence="9" type="primary">eccE1_2</name>
    <name evidence="9" type="ORF">DE4585_03944</name>
</gene>
<feature type="transmembrane region" description="Helical" evidence="7">
    <location>
        <begin position="39"/>
        <end position="63"/>
    </location>
</feature>
<comment type="caution">
    <text evidence="9">The sequence shown here is derived from an EMBL/GenBank/DDBJ whole genome shotgun (WGS) entry which is preliminary data.</text>
</comment>
<evidence type="ECO:0000259" key="8">
    <source>
        <dbReference type="Pfam" id="PF11203"/>
    </source>
</evidence>
<feature type="transmembrane region" description="Helical" evidence="7">
    <location>
        <begin position="12"/>
        <end position="33"/>
    </location>
</feature>
<dbReference type="EMBL" id="PECH01000009">
    <property type="protein sequence ID" value="TDZ78108.1"/>
    <property type="molecule type" value="Genomic_DNA"/>
</dbReference>
<keyword evidence="4 7" id="KW-0812">Transmembrane</keyword>
<evidence type="ECO:0000313" key="9">
    <source>
        <dbReference type="EMBL" id="TDZ78108.1"/>
    </source>
</evidence>
<evidence type="ECO:0000256" key="4">
    <source>
        <dbReference type="ARBA" id="ARBA00022692"/>
    </source>
</evidence>
<organism evidence="9 10">
    <name type="scientific">Mycobacteroides salmoniphilum</name>
    <dbReference type="NCBI Taxonomy" id="404941"/>
    <lineage>
        <taxon>Bacteria</taxon>
        <taxon>Bacillati</taxon>
        <taxon>Actinomycetota</taxon>
        <taxon>Actinomycetes</taxon>
        <taxon>Mycobacteriales</taxon>
        <taxon>Mycobacteriaceae</taxon>
        <taxon>Mycobacteroides</taxon>
    </lineage>
</organism>
<dbReference type="AlphaFoldDB" id="A0A4R8S2G9"/>
<reference evidence="9 10" key="1">
    <citation type="journal article" date="2019" name="Sci. Rep.">
        <title>Extended insight into the Mycobacterium chelonae-abscessus complex through whole genome sequencing of Mycobacterium salmoniphilum outbreak and Mycobacterium salmoniphilum-like strains.</title>
        <authorList>
            <person name="Behra P.R.K."/>
            <person name="Das S."/>
            <person name="Pettersson B.M.F."/>
            <person name="Shirreff L."/>
            <person name="DuCote T."/>
            <person name="Jacobsson K.G."/>
            <person name="Ennis D.G."/>
            <person name="Kirsebom L.A."/>
        </authorList>
    </citation>
    <scope>NUCLEOTIDE SEQUENCE [LARGE SCALE GENOMIC DNA]</scope>
    <source>
        <strain evidence="9 10">DE 4585</strain>
    </source>
</reference>